<keyword evidence="2" id="KW-1185">Reference proteome</keyword>
<organism evidence="1 2">
    <name type="scientific">Cenococcum geophilum 1.58</name>
    <dbReference type="NCBI Taxonomy" id="794803"/>
    <lineage>
        <taxon>Eukaryota</taxon>
        <taxon>Fungi</taxon>
        <taxon>Dikarya</taxon>
        <taxon>Ascomycota</taxon>
        <taxon>Pezizomycotina</taxon>
        <taxon>Dothideomycetes</taxon>
        <taxon>Pleosporomycetidae</taxon>
        <taxon>Gloniales</taxon>
        <taxon>Gloniaceae</taxon>
        <taxon>Cenococcum</taxon>
    </lineage>
</organism>
<evidence type="ECO:0000313" key="2">
    <source>
        <dbReference type="Proteomes" id="UP000250078"/>
    </source>
</evidence>
<evidence type="ECO:0000313" key="1">
    <source>
        <dbReference type="EMBL" id="OCK87282.1"/>
    </source>
</evidence>
<feature type="non-terminal residue" evidence="1">
    <location>
        <position position="1"/>
    </location>
</feature>
<sequence length="49" mass="5538">GNFGFVCLDALLGSIIKIPYFKNDDAILIKRAIYKRFDERGGNTGLLQY</sequence>
<dbReference type="EMBL" id="KV748263">
    <property type="protein sequence ID" value="OCK87282.1"/>
    <property type="molecule type" value="Genomic_DNA"/>
</dbReference>
<name>A0ACC8ELU3_9PEZI</name>
<gene>
    <name evidence="1" type="ORF">K441DRAFT_594721</name>
</gene>
<reference evidence="1 2" key="1">
    <citation type="journal article" date="2016" name="Nat. Commun.">
        <title>Ectomycorrhizal ecology is imprinted in the genome of the dominant symbiotic fungus Cenococcum geophilum.</title>
        <authorList>
            <consortium name="DOE Joint Genome Institute"/>
            <person name="Peter M."/>
            <person name="Kohler A."/>
            <person name="Ohm R.A."/>
            <person name="Kuo A."/>
            <person name="Krutzmann J."/>
            <person name="Morin E."/>
            <person name="Arend M."/>
            <person name="Barry K.W."/>
            <person name="Binder M."/>
            <person name="Choi C."/>
            <person name="Clum A."/>
            <person name="Copeland A."/>
            <person name="Grisel N."/>
            <person name="Haridas S."/>
            <person name="Kipfer T."/>
            <person name="LaButti K."/>
            <person name="Lindquist E."/>
            <person name="Lipzen A."/>
            <person name="Maire R."/>
            <person name="Meier B."/>
            <person name="Mihaltcheva S."/>
            <person name="Molinier V."/>
            <person name="Murat C."/>
            <person name="Poggeler S."/>
            <person name="Quandt C.A."/>
            <person name="Sperisen C."/>
            <person name="Tritt A."/>
            <person name="Tisserant E."/>
            <person name="Crous P.W."/>
            <person name="Henrissat B."/>
            <person name="Nehls U."/>
            <person name="Egli S."/>
            <person name="Spatafora J.W."/>
            <person name="Grigoriev I.V."/>
            <person name="Martin F.M."/>
        </authorList>
    </citation>
    <scope>NUCLEOTIDE SEQUENCE [LARGE SCALE GENOMIC DNA]</scope>
    <source>
        <strain evidence="1 2">1.58</strain>
    </source>
</reference>
<proteinExistence type="predicted"/>
<protein>
    <submittedName>
        <fullName evidence="1">Uncharacterized protein</fullName>
    </submittedName>
</protein>
<accession>A0ACC8ELU3</accession>
<dbReference type="Proteomes" id="UP000250078">
    <property type="component" value="Unassembled WGS sequence"/>
</dbReference>